<reference evidence="1 2" key="1">
    <citation type="submission" date="2020-02" db="EMBL/GenBank/DDBJ databases">
        <authorList>
            <person name="Zhang X.-Y."/>
        </authorList>
    </citation>
    <scope>NUCLEOTIDE SEQUENCE [LARGE SCALE GENOMIC DNA]</scope>
    <source>
        <strain evidence="1 2">C33</strain>
    </source>
</reference>
<dbReference type="RefSeq" id="WP_164210804.1">
    <property type="nucleotide sequence ID" value="NZ_JAAGSC010000039.1"/>
</dbReference>
<evidence type="ECO:0000313" key="1">
    <source>
        <dbReference type="EMBL" id="NDY95417.1"/>
    </source>
</evidence>
<dbReference type="AlphaFoldDB" id="A0A845UVA4"/>
<dbReference type="Gene3D" id="3.30.70.120">
    <property type="match status" value="1"/>
</dbReference>
<dbReference type="EMBL" id="JAAGSC010000039">
    <property type="protein sequence ID" value="NDY95417.1"/>
    <property type="molecule type" value="Genomic_DNA"/>
</dbReference>
<name>A0A845UVA4_9GAMM</name>
<dbReference type="Pfam" id="PF00543">
    <property type="entry name" value="P-II"/>
    <property type="match status" value="1"/>
</dbReference>
<sequence>MQTHTATRIEIIIESPALRALTRELDRAAVKGYTVLPVLGGEGRSGPWTAAGEVGSAGGMVAVLTMVAPERAESVLDSVFEVVSRHIGLVSVSECRVVRPERV</sequence>
<organism evidence="1 2">
    <name type="scientific">Wenzhouxiangella limi</name>
    <dbReference type="NCBI Taxonomy" id="2707351"/>
    <lineage>
        <taxon>Bacteria</taxon>
        <taxon>Pseudomonadati</taxon>
        <taxon>Pseudomonadota</taxon>
        <taxon>Gammaproteobacteria</taxon>
        <taxon>Chromatiales</taxon>
        <taxon>Wenzhouxiangellaceae</taxon>
        <taxon>Wenzhouxiangella</taxon>
    </lineage>
</organism>
<keyword evidence="2" id="KW-1185">Reference proteome</keyword>
<accession>A0A845UVA4</accession>
<dbReference type="SUPFAM" id="SSF54913">
    <property type="entry name" value="GlnB-like"/>
    <property type="match status" value="1"/>
</dbReference>
<dbReference type="GO" id="GO:0006808">
    <property type="term" value="P:regulation of nitrogen utilization"/>
    <property type="evidence" value="ECO:0007669"/>
    <property type="project" value="InterPro"/>
</dbReference>
<dbReference type="GO" id="GO:0030234">
    <property type="term" value="F:enzyme regulator activity"/>
    <property type="evidence" value="ECO:0007669"/>
    <property type="project" value="InterPro"/>
</dbReference>
<proteinExistence type="predicted"/>
<dbReference type="Proteomes" id="UP000484885">
    <property type="component" value="Unassembled WGS sequence"/>
</dbReference>
<dbReference type="InterPro" id="IPR002187">
    <property type="entry name" value="N-reg_PII"/>
</dbReference>
<gene>
    <name evidence="1" type="ORF">G3I74_06730</name>
</gene>
<dbReference type="InterPro" id="IPR011322">
    <property type="entry name" value="N-reg_PII-like_a/b"/>
</dbReference>
<protein>
    <submittedName>
        <fullName evidence="1">Transcriptional regulator</fullName>
    </submittedName>
</protein>
<dbReference type="InterPro" id="IPR015867">
    <property type="entry name" value="N-reg_PII/ATP_PRibTrfase_C"/>
</dbReference>
<evidence type="ECO:0000313" key="2">
    <source>
        <dbReference type="Proteomes" id="UP000484885"/>
    </source>
</evidence>
<comment type="caution">
    <text evidence="1">The sequence shown here is derived from an EMBL/GenBank/DDBJ whole genome shotgun (WGS) entry which is preliminary data.</text>
</comment>